<dbReference type="Proteomes" id="UP000500938">
    <property type="component" value="Chromosome"/>
</dbReference>
<keyword evidence="7" id="KW-1185">Reference proteome</keyword>
<dbReference type="KEGG" id="ggr:HKW67_05745"/>
<dbReference type="EMBL" id="CP053085">
    <property type="protein sequence ID" value="QJR38123.1"/>
    <property type="molecule type" value="Genomic_DNA"/>
</dbReference>
<dbReference type="Gene3D" id="3.30.460.80">
    <property type="entry name" value="NADH:ubiquinone oxidoreductase, 30kDa subunit"/>
    <property type="match status" value="1"/>
</dbReference>
<dbReference type="AlphaFoldDB" id="A0A6M4ITR0"/>
<reference evidence="6 7" key="1">
    <citation type="submission" date="2020-05" db="EMBL/GenBank/DDBJ databases">
        <title>Complete genome sequence of Gemmatimonas greenlandica TET16.</title>
        <authorList>
            <person name="Zeng Y."/>
        </authorList>
    </citation>
    <scope>NUCLEOTIDE SEQUENCE [LARGE SCALE GENOMIC DNA]</scope>
    <source>
        <strain evidence="6 7">TET16</strain>
    </source>
</reference>
<evidence type="ECO:0000256" key="3">
    <source>
        <dbReference type="RuleBase" id="RU003456"/>
    </source>
</evidence>
<evidence type="ECO:0000256" key="2">
    <source>
        <dbReference type="ARBA" id="ARBA00022448"/>
    </source>
</evidence>
<dbReference type="InterPro" id="IPR037232">
    <property type="entry name" value="NADH_quin_OxRdtase_su_C/D-like"/>
</dbReference>
<dbReference type="Pfam" id="PF00329">
    <property type="entry name" value="Complex1_30kDa"/>
    <property type="match status" value="1"/>
</dbReference>
<gene>
    <name evidence="6" type="ORF">HKW67_05745</name>
</gene>
<evidence type="ECO:0000256" key="4">
    <source>
        <dbReference type="RuleBase" id="RU003582"/>
    </source>
</evidence>
<evidence type="ECO:0000256" key="1">
    <source>
        <dbReference type="ARBA" id="ARBA00007569"/>
    </source>
</evidence>
<keyword evidence="4" id="KW-0874">Quinone</keyword>
<comment type="function">
    <text evidence="4">NDH-1 shuttles electrons from NADH, via FMN and iron-sulfur (Fe-S) centers, to quinones in the respiratory chain.</text>
</comment>
<keyword evidence="3" id="KW-0520">NAD</keyword>
<keyword evidence="3" id="KW-1278">Translocase</keyword>
<dbReference type="PANTHER" id="PTHR10884">
    <property type="entry name" value="NADH DEHYDROGENASE UBIQUINONE IRON-SULFUR PROTEIN 3"/>
    <property type="match status" value="1"/>
</dbReference>
<feature type="domain" description="NADH:ubiquinone oxidoreductase 30kDa subunit" evidence="5">
    <location>
        <begin position="14"/>
        <end position="136"/>
    </location>
</feature>
<evidence type="ECO:0000259" key="5">
    <source>
        <dbReference type="Pfam" id="PF00329"/>
    </source>
</evidence>
<dbReference type="GO" id="GO:0016651">
    <property type="term" value="F:oxidoreductase activity, acting on NAD(P)H"/>
    <property type="evidence" value="ECO:0007669"/>
    <property type="project" value="InterPro"/>
</dbReference>
<name>A0A6M4ITR0_9BACT</name>
<sequence>MRTEVTWGETTVFVTNEALHDIVRWLHDEPSERYDYLVDVTAVEYRDADRPMEVVWHLRALAHRRFLRLKVELVKRATLSVASIMDIYSGADWLERECFDMFGIRFDGHPDLRRLLMWETYKEGHPLRKDFPLRGRFSRAEQLKQALAADPEARYSMEELSIADAFDSLPEDMKRRLAERAERHDVNHVTDLNDEVGE</sequence>
<dbReference type="EC" id="7.1.1.-" evidence="4"/>
<dbReference type="GO" id="GO:0008137">
    <property type="term" value="F:NADH dehydrogenase (ubiquinone) activity"/>
    <property type="evidence" value="ECO:0007669"/>
    <property type="project" value="InterPro"/>
</dbReference>
<evidence type="ECO:0000313" key="6">
    <source>
        <dbReference type="EMBL" id="QJR38123.1"/>
    </source>
</evidence>
<dbReference type="InterPro" id="IPR020396">
    <property type="entry name" value="NADH_UbQ_OxRdtase_CS"/>
</dbReference>
<dbReference type="GO" id="GO:0048038">
    <property type="term" value="F:quinone binding"/>
    <property type="evidence" value="ECO:0007669"/>
    <property type="project" value="UniProtKB-KW"/>
</dbReference>
<protein>
    <recommendedName>
        <fullName evidence="4">NADH-quinone oxidoreductase</fullName>
        <ecNumber evidence="4">7.1.1.-</ecNumber>
    </recommendedName>
</protein>
<organism evidence="6 7">
    <name type="scientific">Gemmatimonas groenlandica</name>
    <dbReference type="NCBI Taxonomy" id="2732249"/>
    <lineage>
        <taxon>Bacteria</taxon>
        <taxon>Pseudomonadati</taxon>
        <taxon>Gemmatimonadota</taxon>
        <taxon>Gemmatimonadia</taxon>
        <taxon>Gemmatimonadales</taxon>
        <taxon>Gemmatimonadaceae</taxon>
        <taxon>Gemmatimonas</taxon>
    </lineage>
</organism>
<dbReference type="SUPFAM" id="SSF143243">
    <property type="entry name" value="Nqo5-like"/>
    <property type="match status" value="1"/>
</dbReference>
<keyword evidence="2 3" id="KW-0813">Transport</keyword>
<evidence type="ECO:0000313" key="7">
    <source>
        <dbReference type="Proteomes" id="UP000500938"/>
    </source>
</evidence>
<dbReference type="PANTHER" id="PTHR10884:SF14">
    <property type="entry name" value="NADH DEHYDROGENASE [UBIQUINONE] IRON-SULFUR PROTEIN 3, MITOCHONDRIAL"/>
    <property type="match status" value="1"/>
</dbReference>
<dbReference type="InterPro" id="IPR001268">
    <property type="entry name" value="NADH_UbQ_OxRdtase_30kDa_su"/>
</dbReference>
<comment type="similarity">
    <text evidence="1 3">Belongs to the complex I 30 kDa subunit family.</text>
</comment>
<dbReference type="PROSITE" id="PS00542">
    <property type="entry name" value="COMPLEX1_30K"/>
    <property type="match status" value="1"/>
</dbReference>
<proteinExistence type="inferred from homology"/>
<comment type="catalytic activity">
    <reaction evidence="4">
        <text>a quinone + NADH + 5 H(+)(in) = a quinol + NAD(+) + 4 H(+)(out)</text>
        <dbReference type="Rhea" id="RHEA:57888"/>
        <dbReference type="ChEBI" id="CHEBI:15378"/>
        <dbReference type="ChEBI" id="CHEBI:24646"/>
        <dbReference type="ChEBI" id="CHEBI:57540"/>
        <dbReference type="ChEBI" id="CHEBI:57945"/>
        <dbReference type="ChEBI" id="CHEBI:132124"/>
    </reaction>
</comment>
<accession>A0A6M4ITR0</accession>